<proteinExistence type="predicted"/>
<evidence type="ECO:0000313" key="4">
    <source>
        <dbReference type="EMBL" id="KAF8720133.1"/>
    </source>
</evidence>
<dbReference type="Pfam" id="PF05686">
    <property type="entry name" value="Glyco_transf_90"/>
    <property type="match status" value="1"/>
</dbReference>
<accession>A0A835C411</accession>
<protein>
    <recommendedName>
        <fullName evidence="3">Glycosyl transferase CAP10 domain-containing protein</fullName>
    </recommendedName>
</protein>
<dbReference type="InterPro" id="IPR006598">
    <property type="entry name" value="CAP10"/>
</dbReference>
<evidence type="ECO:0000256" key="1">
    <source>
        <dbReference type="SAM" id="MobiDB-lite"/>
    </source>
</evidence>
<reference evidence="4" key="1">
    <citation type="submission" date="2020-07" db="EMBL/GenBank/DDBJ databases">
        <title>Genome sequence and genetic diversity analysis of an under-domesticated orphan crop, white fonio (Digitaria exilis).</title>
        <authorList>
            <person name="Bennetzen J.L."/>
            <person name="Chen S."/>
            <person name="Ma X."/>
            <person name="Wang X."/>
            <person name="Yssel A.E.J."/>
            <person name="Chaluvadi S.R."/>
            <person name="Johnson M."/>
            <person name="Gangashetty P."/>
            <person name="Hamidou F."/>
            <person name="Sanogo M.D."/>
            <person name="Zwaenepoel A."/>
            <person name="Wallace J."/>
            <person name="Van De Peer Y."/>
            <person name="Van Deynze A."/>
        </authorList>
    </citation>
    <scope>NUCLEOTIDE SEQUENCE</scope>
    <source>
        <tissue evidence="4">Leaves</tissue>
    </source>
</reference>
<dbReference type="EMBL" id="JACEFO010001700">
    <property type="protein sequence ID" value="KAF8720133.1"/>
    <property type="molecule type" value="Genomic_DNA"/>
</dbReference>
<dbReference type="SMART" id="SM00672">
    <property type="entry name" value="CAP10"/>
    <property type="match status" value="1"/>
</dbReference>
<dbReference type="Proteomes" id="UP000636709">
    <property type="component" value="Unassembled WGS sequence"/>
</dbReference>
<feature type="transmembrane region" description="Helical" evidence="2">
    <location>
        <begin position="90"/>
        <end position="107"/>
    </location>
</feature>
<keyword evidence="2" id="KW-1133">Transmembrane helix</keyword>
<sequence length="574" mass="64234">MKGAAPSHDDQEERAALVPPPPPCPNDDGALLSKHRGVVSMAVDQPEQGQSSTTKLWRAKVLPTMGIGLVIGVLVILVACLLVGTTSSGGWIHISSSSFLLGIGAASRGRNGRPPHHAPSSSGVPLVPITLICANETTPSAFTCPRATPPPSPSPAAAALPSSDQLRRPAPSSPTCPEHFRYIHSDLSPWRESGITREAVESARDKATFRLVVVGGRAYVDKYRPAYQTRDVFTLWGILQLLARYPGRVPDLDLMFFCGDIPVVRAAAYPDTSKAPPLFMYCTDDRALDIVFPDWTFWGWPEVNIRPWAPFLEEVERESRSLPWKDREPYAFWKGNPNVSGLRRDLMRCNGTDDGGKDWHVRVFRQDWGYANRNGFKDSNLAKQCTYRYKIYVQGRGWSVSQKYILACGSPMLRIDTPFRDFSSRGLVAGRHYWPIDAARKCPSIKFAVDWGNAHEAEAQRMGEEGSSFVRDELSMDYVYDYMLHLLTQYARLLRYKPTVPENATELCLDSMACSARGRAREFMIESMEKYVADYEPCTLPQPFTADEVKELAQTDEDVRSKVKAMEEQEEKET</sequence>
<dbReference type="AlphaFoldDB" id="A0A835C411"/>
<evidence type="ECO:0000256" key="2">
    <source>
        <dbReference type="SAM" id="Phobius"/>
    </source>
</evidence>
<name>A0A835C411_9POAL</name>
<organism evidence="4 5">
    <name type="scientific">Digitaria exilis</name>
    <dbReference type="NCBI Taxonomy" id="1010633"/>
    <lineage>
        <taxon>Eukaryota</taxon>
        <taxon>Viridiplantae</taxon>
        <taxon>Streptophyta</taxon>
        <taxon>Embryophyta</taxon>
        <taxon>Tracheophyta</taxon>
        <taxon>Spermatophyta</taxon>
        <taxon>Magnoliopsida</taxon>
        <taxon>Liliopsida</taxon>
        <taxon>Poales</taxon>
        <taxon>Poaceae</taxon>
        <taxon>PACMAD clade</taxon>
        <taxon>Panicoideae</taxon>
        <taxon>Panicodae</taxon>
        <taxon>Paniceae</taxon>
        <taxon>Anthephorinae</taxon>
        <taxon>Digitaria</taxon>
    </lineage>
</organism>
<dbReference type="PANTHER" id="PTHR12203:SF105">
    <property type="entry name" value="OS08G0101800 PROTEIN"/>
    <property type="match status" value="1"/>
</dbReference>
<evidence type="ECO:0000259" key="3">
    <source>
        <dbReference type="SMART" id="SM00672"/>
    </source>
</evidence>
<keyword evidence="5" id="KW-1185">Reference proteome</keyword>
<feature type="region of interest" description="Disordered" evidence="1">
    <location>
        <begin position="143"/>
        <end position="174"/>
    </location>
</feature>
<dbReference type="InterPro" id="IPR051091">
    <property type="entry name" value="O-Glucosyltr/Glycosyltrsf_90"/>
</dbReference>
<feature type="transmembrane region" description="Helical" evidence="2">
    <location>
        <begin position="61"/>
        <end position="84"/>
    </location>
</feature>
<feature type="region of interest" description="Disordered" evidence="1">
    <location>
        <begin position="553"/>
        <end position="574"/>
    </location>
</feature>
<gene>
    <name evidence="4" type="ORF">HU200_024915</name>
</gene>
<feature type="compositionally biased region" description="Basic and acidic residues" evidence="1">
    <location>
        <begin position="553"/>
        <end position="567"/>
    </location>
</feature>
<evidence type="ECO:0000313" key="5">
    <source>
        <dbReference type="Proteomes" id="UP000636709"/>
    </source>
</evidence>
<dbReference type="PANTHER" id="PTHR12203">
    <property type="entry name" value="KDEL LYS-ASP-GLU-LEU CONTAINING - RELATED"/>
    <property type="match status" value="1"/>
</dbReference>
<keyword evidence="2" id="KW-0472">Membrane</keyword>
<feature type="region of interest" description="Disordered" evidence="1">
    <location>
        <begin position="1"/>
        <end position="31"/>
    </location>
</feature>
<comment type="caution">
    <text evidence="4">The sequence shown here is derived from an EMBL/GenBank/DDBJ whole genome shotgun (WGS) entry which is preliminary data.</text>
</comment>
<keyword evidence="2" id="KW-0812">Transmembrane</keyword>
<feature type="domain" description="Glycosyl transferase CAP10" evidence="3">
    <location>
        <begin position="248"/>
        <end position="497"/>
    </location>
</feature>
<dbReference type="OrthoDB" id="202415at2759"/>